<organism evidence="1">
    <name type="scientific">marine sediment metagenome</name>
    <dbReference type="NCBI Taxonomy" id="412755"/>
    <lineage>
        <taxon>unclassified sequences</taxon>
        <taxon>metagenomes</taxon>
        <taxon>ecological metagenomes</taxon>
    </lineage>
</organism>
<gene>
    <name evidence="1" type="ORF">S01H4_23357</name>
</gene>
<proteinExistence type="predicted"/>
<dbReference type="Gene3D" id="3.40.47.10">
    <property type="match status" value="1"/>
</dbReference>
<dbReference type="GO" id="GO:0016746">
    <property type="term" value="F:acyltransferase activity"/>
    <property type="evidence" value="ECO:0007669"/>
    <property type="project" value="InterPro"/>
</dbReference>
<sequence>MKELGIKEDDPRDLTLTGGLPFFGTPLSNYSLHAIINTVESIRTNPSLRVMVIANGGFNTKQSIGIYGTKPPIIPWGVRDDSKTQESILKKILPEPVEKANG</sequence>
<comment type="caution">
    <text evidence="1">The sequence shown here is derived from an EMBL/GenBank/DDBJ whole genome shotgun (WGS) entry which is preliminary data.</text>
</comment>
<reference evidence="1" key="1">
    <citation type="journal article" date="2014" name="Front. Microbiol.">
        <title>High frequency of phylogenetically diverse reductive dehalogenase-homologous genes in deep subseafloor sedimentary metagenomes.</title>
        <authorList>
            <person name="Kawai M."/>
            <person name="Futagami T."/>
            <person name="Toyoda A."/>
            <person name="Takaki Y."/>
            <person name="Nishi S."/>
            <person name="Hori S."/>
            <person name="Arai W."/>
            <person name="Tsubouchi T."/>
            <person name="Morono Y."/>
            <person name="Uchiyama I."/>
            <person name="Ito T."/>
            <person name="Fujiyama A."/>
            <person name="Inagaki F."/>
            <person name="Takami H."/>
        </authorList>
    </citation>
    <scope>NUCLEOTIDE SEQUENCE</scope>
    <source>
        <strain evidence="1">Expedition CK06-06</strain>
    </source>
</reference>
<evidence type="ECO:0008006" key="2">
    <source>
        <dbReference type="Google" id="ProtNLM"/>
    </source>
</evidence>
<accession>X1A6I8</accession>
<evidence type="ECO:0000313" key="1">
    <source>
        <dbReference type="EMBL" id="GAG77354.1"/>
    </source>
</evidence>
<dbReference type="AlphaFoldDB" id="X1A6I8"/>
<feature type="non-terminal residue" evidence="1">
    <location>
        <position position="102"/>
    </location>
</feature>
<name>X1A6I8_9ZZZZ</name>
<protein>
    <recommendedName>
        <fullName evidence="2">Thiolase-like protein type 1 additional C-terminal domain-containing protein</fullName>
    </recommendedName>
</protein>
<dbReference type="InterPro" id="IPR016039">
    <property type="entry name" value="Thiolase-like"/>
</dbReference>
<dbReference type="EMBL" id="BART01010822">
    <property type="protein sequence ID" value="GAG77354.1"/>
    <property type="molecule type" value="Genomic_DNA"/>
</dbReference>